<dbReference type="Proteomes" id="UP000545386">
    <property type="component" value="Unassembled WGS sequence"/>
</dbReference>
<dbReference type="Gene3D" id="4.10.430.10">
    <property type="entry name" value="Histone-like protein H-NS, C-terminal domain"/>
    <property type="match status" value="1"/>
</dbReference>
<dbReference type="SMART" id="SM00528">
    <property type="entry name" value="HNS"/>
    <property type="match status" value="1"/>
</dbReference>
<evidence type="ECO:0000256" key="4">
    <source>
        <dbReference type="ARBA" id="ARBA00023125"/>
    </source>
</evidence>
<evidence type="ECO:0000313" key="7">
    <source>
        <dbReference type="EMBL" id="MBC2770331.1"/>
    </source>
</evidence>
<accession>A0A842HSX5</accession>
<dbReference type="InterPro" id="IPR027444">
    <property type="entry name" value="H-NS_C_dom"/>
</dbReference>
<keyword evidence="3" id="KW-0963">Cytoplasm</keyword>
<comment type="subcellular location">
    <subcellularLocation>
        <location evidence="1">Cytoplasm</location>
        <location evidence="1">Nucleoid</location>
    </subcellularLocation>
</comment>
<sequence length="116" mass="13133">MTRDSYAALQSKIEKEIVRLQKQAEALKAKQRAPIIKAIVRDMRDYQITPEDIAAAFNNKSRRSAKPADPKPKKTVPPKFKNPETGDTWTGRGKPPRWITDAEAAGKPRDHFLIQP</sequence>
<dbReference type="AlphaFoldDB" id="A0A842HSX5"/>
<feature type="compositionally biased region" description="Basic and acidic residues" evidence="5">
    <location>
        <begin position="104"/>
        <end position="116"/>
    </location>
</feature>
<proteinExistence type="inferred from homology"/>
<evidence type="ECO:0000256" key="1">
    <source>
        <dbReference type="ARBA" id="ARBA00004453"/>
    </source>
</evidence>
<evidence type="ECO:0000256" key="2">
    <source>
        <dbReference type="ARBA" id="ARBA00010610"/>
    </source>
</evidence>
<keyword evidence="8" id="KW-1185">Reference proteome</keyword>
<reference evidence="7 8" key="1">
    <citation type="submission" date="2020-08" db="EMBL/GenBank/DDBJ databases">
        <title>Paraeoetvoesia sp. YC-7-48 draft genome sequence.</title>
        <authorList>
            <person name="Yao L."/>
        </authorList>
    </citation>
    <scope>NUCLEOTIDE SEQUENCE [LARGE SCALE GENOMIC DNA]</scope>
    <source>
        <strain evidence="8">YC-7-48</strain>
    </source>
</reference>
<dbReference type="InterPro" id="IPR037150">
    <property type="entry name" value="H-NS_C_dom_sf"/>
</dbReference>
<evidence type="ECO:0000256" key="3">
    <source>
        <dbReference type="ARBA" id="ARBA00022490"/>
    </source>
</evidence>
<dbReference type="Pfam" id="PF00816">
    <property type="entry name" value="Histone_HNS"/>
    <property type="match status" value="1"/>
</dbReference>
<dbReference type="GO" id="GO:0003677">
    <property type="term" value="F:DNA binding"/>
    <property type="evidence" value="ECO:0007669"/>
    <property type="project" value="UniProtKB-KW"/>
</dbReference>
<dbReference type="EMBL" id="JACJUU010000007">
    <property type="protein sequence ID" value="MBC2770331.1"/>
    <property type="molecule type" value="Genomic_DNA"/>
</dbReference>
<dbReference type="PANTHER" id="PTHR38097:SF2">
    <property type="entry name" value="DNA-BINDING PROTEIN STPA"/>
    <property type="match status" value="1"/>
</dbReference>
<evidence type="ECO:0000259" key="6">
    <source>
        <dbReference type="SMART" id="SM00528"/>
    </source>
</evidence>
<organism evidence="7 8">
    <name type="scientific">Pusillimonas minor</name>
    <dbReference type="NCBI Taxonomy" id="2697024"/>
    <lineage>
        <taxon>Bacteria</taxon>
        <taxon>Pseudomonadati</taxon>
        <taxon>Pseudomonadota</taxon>
        <taxon>Betaproteobacteria</taxon>
        <taxon>Burkholderiales</taxon>
        <taxon>Alcaligenaceae</taxon>
        <taxon>Pusillimonas</taxon>
    </lineage>
</organism>
<name>A0A842HSX5_9BURK</name>
<feature type="domain" description="DNA-binding protein H-NS-like C-terminal" evidence="6">
    <location>
        <begin position="70"/>
        <end position="114"/>
    </location>
</feature>
<dbReference type="PANTHER" id="PTHR38097">
    <property type="match status" value="1"/>
</dbReference>
<evidence type="ECO:0000256" key="5">
    <source>
        <dbReference type="SAM" id="MobiDB-lite"/>
    </source>
</evidence>
<comment type="caution">
    <text evidence="7">The sequence shown here is derived from an EMBL/GenBank/DDBJ whole genome shotgun (WGS) entry which is preliminary data.</text>
</comment>
<gene>
    <name evidence="7" type="ORF">GTU67_10460</name>
</gene>
<dbReference type="RefSeq" id="WP_185780010.1">
    <property type="nucleotide sequence ID" value="NZ_JACJUU010000007.1"/>
</dbReference>
<dbReference type="SUPFAM" id="SSF81273">
    <property type="entry name" value="H-NS histone-like proteins"/>
    <property type="match status" value="1"/>
</dbReference>
<evidence type="ECO:0000313" key="8">
    <source>
        <dbReference type="Proteomes" id="UP000545386"/>
    </source>
</evidence>
<keyword evidence="4" id="KW-0238">DNA-binding</keyword>
<dbReference type="GO" id="GO:0009295">
    <property type="term" value="C:nucleoid"/>
    <property type="evidence" value="ECO:0007669"/>
    <property type="project" value="UniProtKB-SubCell"/>
</dbReference>
<protein>
    <submittedName>
        <fullName evidence="7">H-NS histone family protein</fullName>
    </submittedName>
</protein>
<comment type="similarity">
    <text evidence="2">Belongs to the histone-like protein H-NS family.</text>
</comment>
<feature type="region of interest" description="Disordered" evidence="5">
    <location>
        <begin position="57"/>
        <end position="116"/>
    </location>
</feature>